<feature type="signal peptide" evidence="1">
    <location>
        <begin position="1"/>
        <end position="18"/>
    </location>
</feature>
<dbReference type="Proteomes" id="UP000242638">
    <property type="component" value="Unassembled WGS sequence"/>
</dbReference>
<keyword evidence="3" id="KW-1185">Reference proteome</keyword>
<feature type="chain" id="PRO_5018208890" evidence="1">
    <location>
        <begin position="19"/>
        <end position="123"/>
    </location>
</feature>
<reference evidence="2" key="2">
    <citation type="submission" date="2025-08" db="UniProtKB">
        <authorList>
            <consortium name="Ensembl"/>
        </authorList>
    </citation>
    <scope>IDENTIFICATION</scope>
    <source>
        <strain evidence="2">Guanapo</strain>
    </source>
</reference>
<name>A0A3P9PT31_POERE</name>
<dbReference type="AlphaFoldDB" id="A0A3P9PT31"/>
<protein>
    <submittedName>
        <fullName evidence="2">Uncharacterized protein</fullName>
    </submittedName>
</protein>
<evidence type="ECO:0000313" key="2">
    <source>
        <dbReference type="Ensembl" id="ENSPREP00000024863.1"/>
    </source>
</evidence>
<accession>A0A3P9PT31</accession>
<evidence type="ECO:0000256" key="1">
    <source>
        <dbReference type="SAM" id="SignalP"/>
    </source>
</evidence>
<sequence length="123" mass="14175">HVFFLFFVEFLLFRRKQLKETSKEGRARETFPFPLSFRGNRNTCTVFLSGQRSSSRDESLCCGFTQHFFSLLASDCLTGANMTALQDQRRSHHLLPSGSAETRSDVYVKPEAETLMDVKQWLT</sequence>
<reference evidence="2" key="3">
    <citation type="submission" date="2025-09" db="UniProtKB">
        <authorList>
            <consortium name="Ensembl"/>
        </authorList>
    </citation>
    <scope>IDENTIFICATION</scope>
    <source>
        <strain evidence="2">Guanapo</strain>
    </source>
</reference>
<organism evidence="2 3">
    <name type="scientific">Poecilia reticulata</name>
    <name type="common">Guppy</name>
    <name type="synonym">Acanthophacelus reticulatus</name>
    <dbReference type="NCBI Taxonomy" id="8081"/>
    <lineage>
        <taxon>Eukaryota</taxon>
        <taxon>Metazoa</taxon>
        <taxon>Chordata</taxon>
        <taxon>Craniata</taxon>
        <taxon>Vertebrata</taxon>
        <taxon>Euteleostomi</taxon>
        <taxon>Actinopterygii</taxon>
        <taxon>Neopterygii</taxon>
        <taxon>Teleostei</taxon>
        <taxon>Neoteleostei</taxon>
        <taxon>Acanthomorphata</taxon>
        <taxon>Ovalentaria</taxon>
        <taxon>Atherinomorphae</taxon>
        <taxon>Cyprinodontiformes</taxon>
        <taxon>Poeciliidae</taxon>
        <taxon>Poeciliinae</taxon>
        <taxon>Poecilia</taxon>
    </lineage>
</organism>
<keyword evidence="1" id="KW-0732">Signal</keyword>
<dbReference type="Ensembl" id="ENSPRET00000025111.1">
    <property type="protein sequence ID" value="ENSPREP00000024863.1"/>
    <property type="gene ID" value="ENSPREG00000016785.1"/>
</dbReference>
<proteinExistence type="predicted"/>
<reference evidence="3" key="1">
    <citation type="submission" date="2013-11" db="EMBL/GenBank/DDBJ databases">
        <title>The genomic landscape of the Guanapo guppy.</title>
        <authorList>
            <person name="Kuenstner A."/>
            <person name="Dreyer C."/>
        </authorList>
    </citation>
    <scope>NUCLEOTIDE SEQUENCE</scope>
    <source>
        <strain evidence="3">Guanapo</strain>
    </source>
</reference>
<evidence type="ECO:0000313" key="3">
    <source>
        <dbReference type="Proteomes" id="UP000242638"/>
    </source>
</evidence>